<evidence type="ECO:0000313" key="1">
    <source>
        <dbReference type="EMBL" id="KFN02149.1"/>
    </source>
</evidence>
<dbReference type="Proteomes" id="UP000029389">
    <property type="component" value="Unassembled WGS sequence"/>
</dbReference>
<evidence type="ECO:0000313" key="2">
    <source>
        <dbReference type="Proteomes" id="UP000029389"/>
    </source>
</evidence>
<organism evidence="1 2">
    <name type="scientific">Bacillus clarus</name>
    <dbReference type="NCBI Taxonomy" id="2338372"/>
    <lineage>
        <taxon>Bacteria</taxon>
        <taxon>Bacillati</taxon>
        <taxon>Bacillota</taxon>
        <taxon>Bacilli</taxon>
        <taxon>Bacillales</taxon>
        <taxon>Bacillaceae</taxon>
        <taxon>Bacillus</taxon>
        <taxon>Bacillus cereus group</taxon>
    </lineage>
</organism>
<name>A0A090YTH9_9BACI</name>
<dbReference type="EMBL" id="JMQC01000008">
    <property type="protein sequence ID" value="KFN02149.1"/>
    <property type="molecule type" value="Genomic_DNA"/>
</dbReference>
<reference evidence="1 2" key="1">
    <citation type="submission" date="2014-04" db="EMBL/GenBank/DDBJ databases">
        <authorList>
            <person name="Bishop-Lilly K.A."/>
            <person name="Broomall S.M."/>
            <person name="Chain P.S."/>
            <person name="Chertkov O."/>
            <person name="Coyne S.R."/>
            <person name="Daligault H.E."/>
            <person name="Davenport K.W."/>
            <person name="Erkkila T."/>
            <person name="Frey K.G."/>
            <person name="Gibbons H.S."/>
            <person name="Gu W."/>
            <person name="Jaissle J."/>
            <person name="Johnson S.L."/>
            <person name="Koroleva G.I."/>
            <person name="Ladner J.T."/>
            <person name="Lo C.-C."/>
            <person name="Minogue T.D."/>
            <person name="Munk C."/>
            <person name="Palacios G.F."/>
            <person name="Redden C.L."/>
            <person name="Rosenzweig C.N."/>
            <person name="Scholz M.B."/>
            <person name="Teshima H."/>
            <person name="Xu Y."/>
        </authorList>
    </citation>
    <scope>NUCLEOTIDE SEQUENCE [LARGE SCALE GENOMIC DNA]</scope>
    <source>
        <strain evidence="1 2">BHP</strain>
    </source>
</reference>
<sequence length="145" mass="16788">MTDCGWRKGGIQMITEVKSKHFKLEETDLGTKISLRDIKLHNKIPNPIFLLLERMSLGMFFVPFTSIQVSFGLSYAEYVRVTSKYCKDVSEMDLVDPDNFAIPYPSVGALKVNFIEGITFKFSNERDKEYLIKKMDKSLDRFLNQ</sequence>
<comment type="caution">
    <text evidence="1">The sequence shown here is derived from an EMBL/GenBank/DDBJ whole genome shotgun (WGS) entry which is preliminary data.</text>
</comment>
<dbReference type="PATRIC" id="fig|1405.8.peg.4781"/>
<dbReference type="AlphaFoldDB" id="A0A090YTH9"/>
<protein>
    <submittedName>
        <fullName evidence="1">Uncharacterized protein</fullName>
    </submittedName>
</protein>
<accession>A0A090YTH9</accession>
<gene>
    <name evidence="1" type="ORF">DJ93_4644</name>
</gene>
<proteinExistence type="predicted"/>